<dbReference type="CDD" id="cd01647">
    <property type="entry name" value="RT_LTR"/>
    <property type="match status" value="1"/>
</dbReference>
<dbReference type="GeneID" id="2871385"/>
<evidence type="ECO:0000313" key="2">
    <source>
        <dbReference type="EMBL" id="CBF80845.1"/>
    </source>
</evidence>
<dbReference type="InterPro" id="IPR043128">
    <property type="entry name" value="Rev_trsase/Diguanyl_cyclase"/>
</dbReference>
<dbReference type="InterPro" id="IPR000477">
    <property type="entry name" value="RT_dom"/>
</dbReference>
<dbReference type="EMBL" id="BN001305">
    <property type="protein sequence ID" value="CBF80845.1"/>
    <property type="molecule type" value="Genomic_DNA"/>
</dbReference>
<dbReference type="PANTHER" id="PTHR24559">
    <property type="entry name" value="TRANSPOSON TY3-I GAG-POL POLYPROTEIN"/>
    <property type="match status" value="1"/>
</dbReference>
<dbReference type="RefSeq" id="XP_662699.1">
    <property type="nucleotide sequence ID" value="XM_657607.1"/>
</dbReference>
<dbReference type="Pfam" id="PF00078">
    <property type="entry name" value="RVT_1"/>
    <property type="match status" value="1"/>
</dbReference>
<dbReference type="Gene3D" id="3.30.70.270">
    <property type="match status" value="1"/>
</dbReference>
<accession>C8VEV4</accession>
<keyword evidence="3" id="KW-1185">Reference proteome</keyword>
<dbReference type="InParanoid" id="Q5B2Y5"/>
<protein>
    <recommendedName>
        <fullName evidence="1">Reverse transcriptase domain-containing protein</fullName>
    </recommendedName>
</protein>
<dbReference type="HOGENOM" id="CLU_000384_42_2_1"/>
<gene>
    <name evidence="2" type="ORF">ANIA_05095</name>
</gene>
<dbReference type="eggNOG" id="KOG0017">
    <property type="taxonomic scope" value="Eukaryota"/>
</dbReference>
<dbReference type="VEuPathDB" id="FungiDB:AN5095"/>
<name>Q5B2Y5_EMENI</name>
<dbReference type="STRING" id="227321.Q5B2Y5"/>
<reference evidence="3" key="2">
    <citation type="journal article" date="2009" name="Fungal Genet. Biol.">
        <title>The 2008 update of the Aspergillus nidulans genome annotation: a community effort.</title>
        <authorList>
            <person name="Wortman J.R."/>
            <person name="Gilsenan J.M."/>
            <person name="Joardar V."/>
            <person name="Deegan J."/>
            <person name="Clutterbuck J."/>
            <person name="Andersen M.R."/>
            <person name="Archer D."/>
            <person name="Bencina M."/>
            <person name="Braus G."/>
            <person name="Coutinho P."/>
            <person name="von Dohren H."/>
            <person name="Doonan J."/>
            <person name="Driessen A.J."/>
            <person name="Durek P."/>
            <person name="Espeso E."/>
            <person name="Fekete E."/>
            <person name="Flipphi M."/>
            <person name="Estrada C.G."/>
            <person name="Geysens S."/>
            <person name="Goldman G."/>
            <person name="de Groot P.W."/>
            <person name="Hansen K."/>
            <person name="Harris S.D."/>
            <person name="Heinekamp T."/>
            <person name="Helmstaedt K."/>
            <person name="Henrissat B."/>
            <person name="Hofmann G."/>
            <person name="Homan T."/>
            <person name="Horio T."/>
            <person name="Horiuchi H."/>
            <person name="James S."/>
            <person name="Jones M."/>
            <person name="Karaffa L."/>
            <person name="Karanyi Z."/>
            <person name="Kato M."/>
            <person name="Keller N."/>
            <person name="Kelly D.E."/>
            <person name="Kiel J.A."/>
            <person name="Kim J.M."/>
            <person name="van der Klei I.J."/>
            <person name="Klis F.M."/>
            <person name="Kovalchuk A."/>
            <person name="Krasevec N."/>
            <person name="Kubicek C.P."/>
            <person name="Liu B."/>
            <person name="Maccabe A."/>
            <person name="Meyer V."/>
            <person name="Mirabito P."/>
            <person name="Miskei M."/>
            <person name="Mos M."/>
            <person name="Mullins J."/>
            <person name="Nelson D.R."/>
            <person name="Nielsen J."/>
            <person name="Oakley B.R."/>
            <person name="Osmani S.A."/>
            <person name="Pakula T."/>
            <person name="Paszewski A."/>
            <person name="Paulsen I."/>
            <person name="Pilsyk S."/>
            <person name="Pocsi I."/>
            <person name="Punt P.J."/>
            <person name="Ram A.F."/>
            <person name="Ren Q."/>
            <person name="Robellet X."/>
            <person name="Robson G."/>
            <person name="Seiboth B."/>
            <person name="van Solingen P."/>
            <person name="Specht T."/>
            <person name="Sun J."/>
            <person name="Taheri-Talesh N."/>
            <person name="Takeshita N."/>
            <person name="Ussery D."/>
            <person name="vanKuyk P.A."/>
            <person name="Visser H."/>
            <person name="van de Vondervoort P.J."/>
            <person name="de Vries R.P."/>
            <person name="Walton J."/>
            <person name="Xiang X."/>
            <person name="Xiong Y."/>
            <person name="Zeng A.P."/>
            <person name="Brandt B.W."/>
            <person name="Cornell M.J."/>
            <person name="van den Hondel C.A."/>
            <person name="Visser J."/>
            <person name="Oliver S.G."/>
            <person name="Turner G."/>
        </authorList>
    </citation>
    <scope>GENOME REANNOTATION</scope>
    <source>
        <strain evidence="3">FGSC A4 / ATCC 38163 / CBS 112.46 / NRRL 194 / M139</strain>
    </source>
</reference>
<accession>Q5B2Y5</accession>
<dbReference type="KEGG" id="ani:ANIA_05095"/>
<dbReference type="Gene3D" id="3.10.10.10">
    <property type="entry name" value="HIV Type 1 Reverse Transcriptase, subunit A, domain 1"/>
    <property type="match status" value="1"/>
</dbReference>
<dbReference type="AlphaFoldDB" id="Q5B2Y5"/>
<dbReference type="InterPro" id="IPR053134">
    <property type="entry name" value="RNA-dir_DNA_polymerase"/>
</dbReference>
<proteinExistence type="predicted"/>
<dbReference type="PANTHER" id="PTHR24559:SF444">
    <property type="entry name" value="REVERSE TRANSCRIPTASE DOMAIN-CONTAINING PROTEIN"/>
    <property type="match status" value="1"/>
</dbReference>
<dbReference type="Proteomes" id="UP000000560">
    <property type="component" value="Chromosome V"/>
</dbReference>
<feature type="domain" description="Reverse transcriptase" evidence="1">
    <location>
        <begin position="116"/>
        <end position="220"/>
    </location>
</feature>
<organism evidence="2 3">
    <name type="scientific">Emericella nidulans (strain FGSC A4 / ATCC 38163 / CBS 112.46 / NRRL 194 / M139)</name>
    <name type="common">Aspergillus nidulans</name>
    <dbReference type="NCBI Taxonomy" id="227321"/>
    <lineage>
        <taxon>Eukaryota</taxon>
        <taxon>Fungi</taxon>
        <taxon>Dikarya</taxon>
        <taxon>Ascomycota</taxon>
        <taxon>Pezizomycotina</taxon>
        <taxon>Eurotiomycetes</taxon>
        <taxon>Eurotiomycetidae</taxon>
        <taxon>Eurotiales</taxon>
        <taxon>Aspergillaceae</taxon>
        <taxon>Aspergillus</taxon>
        <taxon>Aspergillus subgen. Nidulantes</taxon>
    </lineage>
</organism>
<sequence>MGGFIQRKRCHGQDIEIFAVSLADIQKALAPKRHIDPCTKLPRQYWKYLRLFEQDKAEELPPHRGDGIDHKIELIWEESGKDPEVPWGPLYNMTQEELIVLWKTLSELLQKGFICDCYPLPLIHETLNQIGQARWFTKLDVSAAFYKICIAKGQEWMTAFHMRYGLFEWLVTPFGLANALSTFQKYINWTLREYLDEFCSAYIDNVLVYTNGDLCQHRKHI</sequence>
<reference evidence="3" key="1">
    <citation type="journal article" date="2005" name="Nature">
        <title>Sequencing of Aspergillus nidulans and comparative analysis with A. fumigatus and A. oryzae.</title>
        <authorList>
            <person name="Galagan J.E."/>
            <person name="Calvo S.E."/>
            <person name="Cuomo C."/>
            <person name="Ma L.J."/>
            <person name="Wortman J.R."/>
            <person name="Batzoglou S."/>
            <person name="Lee S.I."/>
            <person name="Basturkmen M."/>
            <person name="Spevak C.C."/>
            <person name="Clutterbuck J."/>
            <person name="Kapitonov V."/>
            <person name="Jurka J."/>
            <person name="Scazzocchio C."/>
            <person name="Farman M."/>
            <person name="Butler J."/>
            <person name="Purcell S."/>
            <person name="Harris S."/>
            <person name="Braus G.H."/>
            <person name="Draht O."/>
            <person name="Busch S."/>
            <person name="D'Enfert C."/>
            <person name="Bouchier C."/>
            <person name="Goldman G.H."/>
            <person name="Bell-Pedersen D."/>
            <person name="Griffiths-Jones S."/>
            <person name="Doonan J.H."/>
            <person name="Yu J."/>
            <person name="Vienken K."/>
            <person name="Pain A."/>
            <person name="Freitag M."/>
            <person name="Selker E.U."/>
            <person name="Archer D.B."/>
            <person name="Penalva M.A."/>
            <person name="Oakley B.R."/>
            <person name="Momany M."/>
            <person name="Tanaka T."/>
            <person name="Kumagai T."/>
            <person name="Asai K."/>
            <person name="Machida M."/>
            <person name="Nierman W.C."/>
            <person name="Denning D.W."/>
            <person name="Caddick M."/>
            <person name="Hynes M."/>
            <person name="Paoletti M."/>
            <person name="Fischer R."/>
            <person name="Miller B."/>
            <person name="Dyer P."/>
            <person name="Sachs M.S."/>
            <person name="Osmani S.A."/>
            <person name="Birren B.W."/>
        </authorList>
    </citation>
    <scope>NUCLEOTIDE SEQUENCE [LARGE SCALE GENOMIC DNA]</scope>
    <source>
        <strain evidence="3">FGSC A4 / ATCC 38163 / CBS 112.46 / NRRL 194 / M139</strain>
    </source>
</reference>
<dbReference type="OMA" id="QTHYSSF"/>
<evidence type="ECO:0000259" key="1">
    <source>
        <dbReference type="Pfam" id="PF00078"/>
    </source>
</evidence>
<evidence type="ECO:0000313" key="3">
    <source>
        <dbReference type="Proteomes" id="UP000000560"/>
    </source>
</evidence>
<dbReference type="OrthoDB" id="4499277at2759"/>
<dbReference type="InterPro" id="IPR043502">
    <property type="entry name" value="DNA/RNA_pol_sf"/>
</dbReference>
<dbReference type="SUPFAM" id="SSF56672">
    <property type="entry name" value="DNA/RNA polymerases"/>
    <property type="match status" value="1"/>
</dbReference>